<evidence type="ECO:0000256" key="1">
    <source>
        <dbReference type="ARBA" id="ARBA00022679"/>
    </source>
</evidence>
<comment type="similarity">
    <text evidence="3">Belongs to the acetyltransferase family. RimJ subfamily.</text>
</comment>
<dbReference type="PANTHER" id="PTHR43792">
    <property type="entry name" value="GNAT FAMILY, PUTATIVE (AFU_ORTHOLOGUE AFUA_3G00765)-RELATED-RELATED"/>
    <property type="match status" value="1"/>
</dbReference>
<keyword evidence="2" id="KW-0012">Acyltransferase</keyword>
<protein>
    <recommendedName>
        <fullName evidence="4">N-acetyltransferase domain-containing protein</fullName>
    </recommendedName>
</protein>
<dbReference type="EMBL" id="QEAP01000961">
    <property type="protein sequence ID" value="TPX53314.1"/>
    <property type="molecule type" value="Genomic_DNA"/>
</dbReference>
<comment type="caution">
    <text evidence="5">The sequence shown here is derived from an EMBL/GenBank/DDBJ whole genome shotgun (WGS) entry which is preliminary data.</text>
</comment>
<dbReference type="GO" id="GO:0016747">
    <property type="term" value="F:acyltransferase activity, transferring groups other than amino-acyl groups"/>
    <property type="evidence" value="ECO:0007669"/>
    <property type="project" value="InterPro"/>
</dbReference>
<dbReference type="Gene3D" id="3.40.630.30">
    <property type="match status" value="1"/>
</dbReference>
<dbReference type="InterPro" id="IPR051531">
    <property type="entry name" value="N-acetyltransferase"/>
</dbReference>
<feature type="domain" description="N-acetyltransferase" evidence="4">
    <location>
        <begin position="156"/>
        <end position="323"/>
    </location>
</feature>
<dbReference type="InterPro" id="IPR016181">
    <property type="entry name" value="Acyl_CoA_acyltransferase"/>
</dbReference>
<sequence>MILTTEHFMLRAVEPSDVSILEALSPAHSSLLTSKSEPSNALFTILLKDTDEPVGIAGIKGCIDDNGNAATLFHLTPDHSDALYSKEIWDKLLPYFFERVCVLGLVSSEDGLDLELLKLLGFDAASPPEYTLTRDVWMRRAASKYINTRTINTKNLLLRKYSPTDTPFIHSCMSNPQVMTYWSTLPHTDESQTNAWMATVLKEGPNNVNGILDFIMHHKATNQAIGKIGIYQPLLKDGSGEVGYFLHPEFWGKGFMKEAMQAFLEHVFEGKEATVIKADVDPRNAASMRLLESVGFVETGREERTLLVGEEWVDSVYLQLSKQAFEARKAC</sequence>
<organism evidence="5 6">
    <name type="scientific">Chytriomyces confervae</name>
    <dbReference type="NCBI Taxonomy" id="246404"/>
    <lineage>
        <taxon>Eukaryota</taxon>
        <taxon>Fungi</taxon>
        <taxon>Fungi incertae sedis</taxon>
        <taxon>Chytridiomycota</taxon>
        <taxon>Chytridiomycota incertae sedis</taxon>
        <taxon>Chytridiomycetes</taxon>
        <taxon>Chytridiales</taxon>
        <taxon>Chytriomycetaceae</taxon>
        <taxon>Chytriomyces</taxon>
    </lineage>
</organism>
<accession>A0A507DNR6</accession>
<name>A0A507DNR6_9FUNG</name>
<dbReference type="Pfam" id="PF13302">
    <property type="entry name" value="Acetyltransf_3"/>
    <property type="match status" value="1"/>
</dbReference>
<dbReference type="InterPro" id="IPR000182">
    <property type="entry name" value="GNAT_dom"/>
</dbReference>
<reference evidence="5 6" key="1">
    <citation type="journal article" date="2019" name="Sci. Rep.">
        <title>Comparative genomics of chytrid fungi reveal insights into the obligate biotrophic and pathogenic lifestyle of Synchytrium endobioticum.</title>
        <authorList>
            <person name="van de Vossenberg B.T.L.H."/>
            <person name="Warris S."/>
            <person name="Nguyen H.D.T."/>
            <person name="van Gent-Pelzer M.P.E."/>
            <person name="Joly D.L."/>
            <person name="van de Geest H.C."/>
            <person name="Bonants P.J.M."/>
            <person name="Smith D.S."/>
            <person name="Levesque C.A."/>
            <person name="van der Lee T.A.J."/>
        </authorList>
    </citation>
    <scope>NUCLEOTIDE SEQUENCE [LARGE SCALE GENOMIC DNA]</scope>
    <source>
        <strain evidence="5 6">CBS 675.73</strain>
    </source>
</reference>
<evidence type="ECO:0000313" key="6">
    <source>
        <dbReference type="Proteomes" id="UP000320333"/>
    </source>
</evidence>
<evidence type="ECO:0000256" key="2">
    <source>
        <dbReference type="ARBA" id="ARBA00023315"/>
    </source>
</evidence>
<evidence type="ECO:0000256" key="3">
    <source>
        <dbReference type="ARBA" id="ARBA00038502"/>
    </source>
</evidence>
<keyword evidence="6" id="KW-1185">Reference proteome</keyword>
<keyword evidence="1" id="KW-0808">Transferase</keyword>
<proteinExistence type="inferred from homology"/>
<dbReference type="Proteomes" id="UP000320333">
    <property type="component" value="Unassembled WGS sequence"/>
</dbReference>
<dbReference type="PROSITE" id="PS51186">
    <property type="entry name" value="GNAT"/>
    <property type="match status" value="1"/>
</dbReference>
<dbReference type="SUPFAM" id="SSF55729">
    <property type="entry name" value="Acyl-CoA N-acyltransferases (Nat)"/>
    <property type="match status" value="2"/>
</dbReference>
<evidence type="ECO:0000313" key="5">
    <source>
        <dbReference type="EMBL" id="TPX53314.1"/>
    </source>
</evidence>
<dbReference type="OrthoDB" id="630895at2759"/>
<dbReference type="STRING" id="246404.A0A507DNR6"/>
<evidence type="ECO:0000259" key="4">
    <source>
        <dbReference type="PROSITE" id="PS51186"/>
    </source>
</evidence>
<dbReference type="PANTHER" id="PTHR43792:SF8">
    <property type="entry name" value="[RIBOSOMAL PROTEIN US5]-ALANINE N-ACETYLTRANSFERASE"/>
    <property type="match status" value="1"/>
</dbReference>
<dbReference type="CDD" id="cd04301">
    <property type="entry name" value="NAT_SF"/>
    <property type="match status" value="1"/>
</dbReference>
<gene>
    <name evidence="5" type="ORF">CcCBS67573_g09725</name>
</gene>
<dbReference type="AlphaFoldDB" id="A0A507DNR6"/>